<dbReference type="Proteomes" id="UP000695022">
    <property type="component" value="Unplaced"/>
</dbReference>
<dbReference type="RefSeq" id="XP_014677494.1">
    <property type="nucleotide sequence ID" value="XM_014822008.1"/>
</dbReference>
<dbReference type="Gene3D" id="3.20.20.370">
    <property type="entry name" value="Glycoside hydrolase/deacetylase"/>
    <property type="match status" value="1"/>
</dbReference>
<dbReference type="InterPro" id="IPR052740">
    <property type="entry name" value="CE4"/>
</dbReference>
<proteinExistence type="predicted"/>
<evidence type="ECO:0000313" key="1">
    <source>
        <dbReference type="Proteomes" id="UP000695022"/>
    </source>
</evidence>
<reference evidence="2" key="1">
    <citation type="submission" date="2025-08" db="UniProtKB">
        <authorList>
            <consortium name="RefSeq"/>
        </authorList>
    </citation>
    <scope>IDENTIFICATION</scope>
</reference>
<keyword evidence="1" id="KW-1185">Reference proteome</keyword>
<sequence>MVIIGWDSAIRLQQDFRWFMNLVFSKNAGRDRRVNPNGCPAVGTFFPTHIYSDLYGLQYLYYQGHEMSTLSITQKLPSQWWSRASIDQLNEEISNHRVILDLFSGVNPATVQGARMPYLEVNNNYFQMLIESGFSWDSSLPTQQVSPPMWPHTLDFRTPLTDECIVLGCPTLTFPGLWEFPLIDWTHPNGTICGNVPDACPHYDTEKETYEWLRVNYDRHARGNRAPFTLNLRAAWFEADLIDYGGTGARAMSRFLDELEADDSVYFVSVSQALAWMRNPTPLSTIRSFAPWLWCDADGVRKDLTLPLCTVTQATEQCVYNVTQPYWQEPQEVSYYTCAECSPEWPSPGNPRGDPRL</sequence>
<organism evidence="1 2">
    <name type="scientific">Priapulus caudatus</name>
    <name type="common">Priapulid worm</name>
    <dbReference type="NCBI Taxonomy" id="37621"/>
    <lineage>
        <taxon>Eukaryota</taxon>
        <taxon>Metazoa</taxon>
        <taxon>Ecdysozoa</taxon>
        <taxon>Scalidophora</taxon>
        <taxon>Priapulida</taxon>
        <taxon>Priapulimorpha</taxon>
        <taxon>Priapulimorphida</taxon>
        <taxon>Priapulidae</taxon>
        <taxon>Priapulus</taxon>
    </lineage>
</organism>
<protein>
    <submittedName>
        <fullName evidence="2">Uncharacterized protein LOC106817350</fullName>
    </submittedName>
</protein>
<dbReference type="GeneID" id="106817350"/>
<accession>A0ABM1EZ73</accession>
<dbReference type="PANTHER" id="PTHR45985:SF3">
    <property type="entry name" value="CHITIN DEACETYLASE-LIKE 4"/>
    <property type="match status" value="1"/>
</dbReference>
<dbReference type="SUPFAM" id="SSF88713">
    <property type="entry name" value="Glycoside hydrolase/deacetylase"/>
    <property type="match status" value="1"/>
</dbReference>
<dbReference type="PANTHER" id="PTHR45985">
    <property type="match status" value="1"/>
</dbReference>
<evidence type="ECO:0000313" key="2">
    <source>
        <dbReference type="RefSeq" id="XP_014677494.1"/>
    </source>
</evidence>
<name>A0ABM1EZ73_PRICU</name>
<gene>
    <name evidence="2" type="primary">LOC106817350</name>
</gene>
<dbReference type="InterPro" id="IPR011330">
    <property type="entry name" value="Glyco_hydro/deAcase_b/a-brl"/>
</dbReference>